<accession>A0A9N7VLB8</accession>
<proteinExistence type="predicted"/>
<dbReference type="Proteomes" id="UP001153269">
    <property type="component" value="Unassembled WGS sequence"/>
</dbReference>
<protein>
    <submittedName>
        <fullName evidence="1">Uncharacterized protein</fullName>
    </submittedName>
</protein>
<reference evidence="1" key="1">
    <citation type="submission" date="2020-03" db="EMBL/GenBank/DDBJ databases">
        <authorList>
            <person name="Weist P."/>
        </authorList>
    </citation>
    <scope>NUCLEOTIDE SEQUENCE</scope>
</reference>
<organism evidence="1 2">
    <name type="scientific">Pleuronectes platessa</name>
    <name type="common">European plaice</name>
    <dbReference type="NCBI Taxonomy" id="8262"/>
    <lineage>
        <taxon>Eukaryota</taxon>
        <taxon>Metazoa</taxon>
        <taxon>Chordata</taxon>
        <taxon>Craniata</taxon>
        <taxon>Vertebrata</taxon>
        <taxon>Euteleostomi</taxon>
        <taxon>Actinopterygii</taxon>
        <taxon>Neopterygii</taxon>
        <taxon>Teleostei</taxon>
        <taxon>Neoteleostei</taxon>
        <taxon>Acanthomorphata</taxon>
        <taxon>Carangaria</taxon>
        <taxon>Pleuronectiformes</taxon>
        <taxon>Pleuronectoidei</taxon>
        <taxon>Pleuronectidae</taxon>
        <taxon>Pleuronectes</taxon>
    </lineage>
</organism>
<name>A0A9N7VLB8_PLEPL</name>
<evidence type="ECO:0000313" key="1">
    <source>
        <dbReference type="EMBL" id="CAB1451644.1"/>
    </source>
</evidence>
<dbReference type="AlphaFoldDB" id="A0A9N7VLB8"/>
<evidence type="ECO:0000313" key="2">
    <source>
        <dbReference type="Proteomes" id="UP001153269"/>
    </source>
</evidence>
<gene>
    <name evidence="1" type="ORF">PLEPLA_LOCUS39370</name>
</gene>
<comment type="caution">
    <text evidence="1">The sequence shown here is derived from an EMBL/GenBank/DDBJ whole genome shotgun (WGS) entry which is preliminary data.</text>
</comment>
<keyword evidence="2" id="KW-1185">Reference proteome</keyword>
<dbReference type="EMBL" id="CADEAL010004095">
    <property type="protein sequence ID" value="CAB1451644.1"/>
    <property type="molecule type" value="Genomic_DNA"/>
</dbReference>
<sequence>MATVTSVAGEGPCKDLCSNGHNEPQTPFGFDVAAAILYGDSPEINSSAGSLVEHLKSVKVQQLYDQVFFSTMLLHPGS</sequence>